<evidence type="ECO:0000313" key="3">
    <source>
        <dbReference type="Proteomes" id="UP000030640"/>
    </source>
</evidence>
<feature type="region of interest" description="Disordered" evidence="1">
    <location>
        <begin position="47"/>
        <end position="79"/>
    </location>
</feature>
<name>W6ZYI2_9APIC</name>
<evidence type="ECO:0000256" key="1">
    <source>
        <dbReference type="SAM" id="MobiDB-lite"/>
    </source>
</evidence>
<sequence>MDTNDKQEKEEEVVSGTVATVFGLTDTRKTKIQLTVPLLKGVYTTQKTQNYKKRKRPSISKTPKPDMTKQNNTKKTPNE</sequence>
<proteinExistence type="predicted"/>
<dbReference type="EMBL" id="KI965505">
    <property type="protein sequence ID" value="EUD64403.1"/>
    <property type="molecule type" value="Genomic_DNA"/>
</dbReference>
<dbReference type="RefSeq" id="XP_008819018.1">
    <property type="nucleotide sequence ID" value="XM_008820796.1"/>
</dbReference>
<dbReference type="Proteomes" id="UP000030640">
    <property type="component" value="Unassembled WGS sequence"/>
</dbReference>
<evidence type="ECO:0000313" key="2">
    <source>
        <dbReference type="EMBL" id="EUD64403.1"/>
    </source>
</evidence>
<reference evidence="2 3" key="1">
    <citation type="submission" date="2013-02" db="EMBL/GenBank/DDBJ databases">
        <title>The Genome Sequence of Plasmodium inui San Antonio 1.</title>
        <authorList>
            <consortium name="The Broad Institute Genome Sequencing Platform"/>
            <consortium name="The Broad Institute Genome Sequencing Center for Infectious Disease"/>
            <person name="Neafsey D."/>
            <person name="Cheeseman I."/>
            <person name="Volkman S."/>
            <person name="Adams J."/>
            <person name="Walker B."/>
            <person name="Young S.K."/>
            <person name="Zeng Q."/>
            <person name="Gargeya S."/>
            <person name="Fitzgerald M."/>
            <person name="Haas B."/>
            <person name="Abouelleil A."/>
            <person name="Alvarado L."/>
            <person name="Arachchi H.M."/>
            <person name="Berlin A.M."/>
            <person name="Chapman S.B."/>
            <person name="Dewar J."/>
            <person name="Goldberg J."/>
            <person name="Griggs A."/>
            <person name="Gujja S."/>
            <person name="Hansen M."/>
            <person name="Howarth C."/>
            <person name="Imamovic A."/>
            <person name="Larimer J."/>
            <person name="McCowan C."/>
            <person name="Murphy C."/>
            <person name="Neiman D."/>
            <person name="Pearson M."/>
            <person name="Priest M."/>
            <person name="Roberts A."/>
            <person name="Saif S."/>
            <person name="Shea T."/>
            <person name="Sisk P."/>
            <person name="Sykes S."/>
            <person name="Wortman J."/>
            <person name="Nusbaum C."/>
            <person name="Birren B."/>
        </authorList>
    </citation>
    <scope>NUCLEOTIDE SEQUENCE [LARGE SCALE GENOMIC DNA]</scope>
    <source>
        <strain evidence="2 3">San Antonio 1</strain>
    </source>
</reference>
<dbReference type="AlphaFoldDB" id="W6ZYI2"/>
<accession>W6ZYI2</accession>
<feature type="compositionally biased region" description="Polar residues" evidence="1">
    <location>
        <begin position="68"/>
        <end position="79"/>
    </location>
</feature>
<organism evidence="2 3">
    <name type="scientific">Plasmodium inui San Antonio 1</name>
    <dbReference type="NCBI Taxonomy" id="1237626"/>
    <lineage>
        <taxon>Eukaryota</taxon>
        <taxon>Sar</taxon>
        <taxon>Alveolata</taxon>
        <taxon>Apicomplexa</taxon>
        <taxon>Aconoidasida</taxon>
        <taxon>Haemosporida</taxon>
        <taxon>Plasmodiidae</taxon>
        <taxon>Plasmodium</taxon>
        <taxon>Plasmodium (Plasmodium)</taxon>
    </lineage>
</organism>
<protein>
    <submittedName>
        <fullName evidence="2">Uncharacterized protein</fullName>
    </submittedName>
</protein>
<dbReference type="VEuPathDB" id="PlasmoDB:C922_05224"/>
<keyword evidence="3" id="KW-1185">Reference proteome</keyword>
<gene>
    <name evidence="2" type="ORF">C922_05224</name>
</gene>
<dbReference type="GeneID" id="20040498"/>